<accession>A0A4P9XM04</accession>
<gene>
    <name evidence="2" type="ORF">THASP1DRAFT_35163</name>
</gene>
<protein>
    <recommendedName>
        <fullName evidence="1">RmlD-like substrate binding domain-containing protein</fullName>
    </recommendedName>
</protein>
<dbReference type="AlphaFoldDB" id="A0A4P9XM04"/>
<dbReference type="SUPFAM" id="SSF51735">
    <property type="entry name" value="NAD(P)-binding Rossmann-fold domains"/>
    <property type="match status" value="1"/>
</dbReference>
<dbReference type="Gene3D" id="3.40.50.720">
    <property type="entry name" value="NAD(P)-binding Rossmann-like Domain"/>
    <property type="match status" value="1"/>
</dbReference>
<evidence type="ECO:0000313" key="3">
    <source>
        <dbReference type="Proteomes" id="UP000271241"/>
    </source>
</evidence>
<dbReference type="InterPro" id="IPR029903">
    <property type="entry name" value="RmlD-like-bd"/>
</dbReference>
<dbReference type="OrthoDB" id="6235964at2759"/>
<feature type="domain" description="RmlD-like substrate binding" evidence="1">
    <location>
        <begin position="1"/>
        <end position="222"/>
    </location>
</feature>
<sequence>MRVLVTGASGLLGLIGTAFSRVSGGLLKVDLTKNAEVRQLFEEHRPQVVIHCAAERRPDVVAQHPDGALTLNVDATSQLARCCKEYHAFLVYISTDYVFDGTSPPYDVDATPNPLNLYGKLKLRGEEALRAVGGNAVTLRVPVLYGDVEYPEESAVNILQKNVDNPDKPVNMDHVAIRYPTNVVDVARVCRDIAVLGVDKQQTLPPILHFSASEPMTKYDMCVDRPLNSALSVTGLTQLGIDAGHVPFRAWWRKHLSV</sequence>
<organism evidence="2 3">
    <name type="scientific">Thamnocephalis sphaerospora</name>
    <dbReference type="NCBI Taxonomy" id="78915"/>
    <lineage>
        <taxon>Eukaryota</taxon>
        <taxon>Fungi</taxon>
        <taxon>Fungi incertae sedis</taxon>
        <taxon>Zoopagomycota</taxon>
        <taxon>Zoopagomycotina</taxon>
        <taxon>Zoopagomycetes</taxon>
        <taxon>Zoopagales</taxon>
        <taxon>Sigmoideomycetaceae</taxon>
        <taxon>Thamnocephalis</taxon>
    </lineage>
</organism>
<dbReference type="STRING" id="78915.A0A4P9XM04"/>
<dbReference type="EMBL" id="KZ992894">
    <property type="protein sequence ID" value="RKP06381.1"/>
    <property type="molecule type" value="Genomic_DNA"/>
</dbReference>
<name>A0A4P9XM04_9FUNG</name>
<dbReference type="GO" id="GO:0006556">
    <property type="term" value="P:S-adenosylmethionine biosynthetic process"/>
    <property type="evidence" value="ECO:0007669"/>
    <property type="project" value="UniProtKB-UniPathway"/>
</dbReference>
<evidence type="ECO:0000259" key="1">
    <source>
        <dbReference type="Pfam" id="PF04321"/>
    </source>
</evidence>
<dbReference type="InterPro" id="IPR005913">
    <property type="entry name" value="dTDP_dehydrorham_reduct"/>
</dbReference>
<dbReference type="GO" id="GO:0048270">
    <property type="term" value="F:methionine adenosyltransferase regulator activity"/>
    <property type="evidence" value="ECO:0007669"/>
    <property type="project" value="TreeGrafter"/>
</dbReference>
<dbReference type="InterPro" id="IPR036291">
    <property type="entry name" value="NAD(P)-bd_dom_sf"/>
</dbReference>
<dbReference type="PANTHER" id="PTHR10491:SF4">
    <property type="entry name" value="METHIONINE ADENOSYLTRANSFERASE 2 SUBUNIT BETA"/>
    <property type="match status" value="1"/>
</dbReference>
<reference evidence="3" key="1">
    <citation type="journal article" date="2018" name="Nat. Microbiol.">
        <title>Leveraging single-cell genomics to expand the fungal tree of life.</title>
        <authorList>
            <person name="Ahrendt S.R."/>
            <person name="Quandt C.A."/>
            <person name="Ciobanu D."/>
            <person name="Clum A."/>
            <person name="Salamov A."/>
            <person name="Andreopoulos B."/>
            <person name="Cheng J.F."/>
            <person name="Woyke T."/>
            <person name="Pelin A."/>
            <person name="Henrissat B."/>
            <person name="Reynolds N.K."/>
            <person name="Benny G.L."/>
            <person name="Smith M.E."/>
            <person name="James T.Y."/>
            <person name="Grigoriev I.V."/>
        </authorList>
    </citation>
    <scope>NUCLEOTIDE SEQUENCE [LARGE SCALE GENOMIC DNA]</scope>
    <source>
        <strain evidence="3">RSA 1356</strain>
    </source>
</reference>
<keyword evidence="3" id="KW-1185">Reference proteome</keyword>
<proteinExistence type="predicted"/>
<dbReference type="CDD" id="cd05254">
    <property type="entry name" value="dTDP_HR_like_SDR_e"/>
    <property type="match status" value="1"/>
</dbReference>
<dbReference type="UniPathway" id="UPA00315">
    <property type="reaction ID" value="UER00080"/>
</dbReference>
<dbReference type="PANTHER" id="PTHR10491">
    <property type="entry name" value="DTDP-4-DEHYDRORHAMNOSE REDUCTASE"/>
    <property type="match status" value="1"/>
</dbReference>
<evidence type="ECO:0000313" key="2">
    <source>
        <dbReference type="EMBL" id="RKP06381.1"/>
    </source>
</evidence>
<dbReference type="Proteomes" id="UP000271241">
    <property type="component" value="Unassembled WGS sequence"/>
</dbReference>
<dbReference type="Pfam" id="PF04321">
    <property type="entry name" value="RmlD_sub_bind"/>
    <property type="match status" value="1"/>
</dbReference>
<dbReference type="GO" id="GO:0048269">
    <property type="term" value="C:methionine adenosyltransferase complex"/>
    <property type="evidence" value="ECO:0007669"/>
    <property type="project" value="TreeGrafter"/>
</dbReference>